<reference evidence="1" key="1">
    <citation type="submission" date="2022-08" db="UniProtKB">
        <authorList>
            <consortium name="EnsemblMetazoa"/>
        </authorList>
    </citation>
    <scope>IDENTIFICATION</scope>
</reference>
<organism evidence="1">
    <name type="scientific">Anopheles coluzzii</name>
    <name type="common">African malaria mosquito</name>
    <dbReference type="NCBI Taxonomy" id="1518534"/>
    <lineage>
        <taxon>Eukaryota</taxon>
        <taxon>Metazoa</taxon>
        <taxon>Ecdysozoa</taxon>
        <taxon>Arthropoda</taxon>
        <taxon>Hexapoda</taxon>
        <taxon>Insecta</taxon>
        <taxon>Pterygota</taxon>
        <taxon>Neoptera</taxon>
        <taxon>Endopterygota</taxon>
        <taxon>Diptera</taxon>
        <taxon>Nematocera</taxon>
        <taxon>Culicoidea</taxon>
        <taxon>Culicidae</taxon>
        <taxon>Anophelinae</taxon>
        <taxon>Anopheles</taxon>
    </lineage>
</organism>
<name>A0A8W7P005_ANOCL</name>
<dbReference type="EnsemblMetazoa" id="ACOM023431-RA">
    <property type="protein sequence ID" value="ACOM023431-PA.1"/>
    <property type="gene ID" value="ACOM023431"/>
</dbReference>
<protein>
    <submittedName>
        <fullName evidence="1">Uncharacterized protein</fullName>
    </submittedName>
</protein>
<evidence type="ECO:0000313" key="1">
    <source>
        <dbReference type="EnsemblMetazoa" id="ACOM023431-PA.1"/>
    </source>
</evidence>
<proteinExistence type="predicted"/>
<dbReference type="AlphaFoldDB" id="A0A8W7P005"/>
<sequence>MIISSLPLTDSFTLRFRIRPARGLRLVPPTEPTVCGSAPLVLVGEIACSPAVGSSMATVVGCARSCPYFPTEQLDSSSFRGEPEHTDRELSAPIGLWVGVVSIGA</sequence>
<dbReference type="Proteomes" id="UP000075882">
    <property type="component" value="Unassembled WGS sequence"/>
</dbReference>
<accession>A0A8W7P005</accession>